<proteinExistence type="predicted"/>
<evidence type="ECO:0000313" key="2">
    <source>
        <dbReference type="EMBL" id="KKW14456.1"/>
    </source>
</evidence>
<sequence>EVNVTTGNLDIAAGALQLNDVTRLDNLGQATLTTSTITNLTVSGTSSLQAFTFTNASGTSFSLTGVADLQGIEFTNASGTSITLTGVADLQGVEFTNASGTSLTLTGAGDFQTIEFTNASGTSITLTGTGDFQAIEFTNASGTSQSLTGGSVVGGTLTVNTITPNAAMTIGATTQTVVLQGSTTTIQATGDRQVVLTPGNSGKVLVSTSSLDIATGSLQLAGVTRIDNIGQATLTTSTITNLTVSGTSSFQGISFTNASGTSLTLTGLADLQGVEFTNASGTSVTLTGAGDFQGIEFTNASGTALTLTGVADLQGVEFTNASGTSLSLTGVGDFQNIEFTNASGTSITLTGVADLQGVEVGGQLSFGNASGTALTLTGVADLQTLEFTNASGTALTLTGVADLQGVEFTNASGTNISVTGDLQGVTLGASGITRLAATTTVGTTTLATGVLFQVATSTPILAVTADAGRVGIGTTAPSSTLHVIGSASTSLGLTVGGVADLQGVEFTNASGTAITLTGVADLQGVEFTNASGTSVSLTGLGDFQGIEFTNASGTALTLTGVADLQGVEFTNASGTSLSLTGVGDFQNLEFTNASGTSLTLTGAADLQGVEFTNASGTALSLTSNLVVGGVLTVNTITPNGAMTIGSFGQTLSLQGSQISLTSTSTSPIIFNASTTEVARIDGGSGQIIVGSSTASNPNAKIYLYGQADGVTETAGIYQETSFNPSASGNFQFGNRHIVTVAPTASSSMIGDFTRMVDNTSLNNVVRAMEVQAWSGTNIQGVNTGLFAAGRTFGVQAVSNGSAGGVSTPAAIFAEITSATQGQALRLYSKNIASTTQDFAQFYQEISTFEGTGLKMDFARTGGTFTGNFVDFRRGDLTKFSVNATGSVTIAGSSTLVRASSTLVVCGQDNCTLASSSVSSLSWFSSADGTTSTYSIVARGSIVGPTADFGEFVPILGDKSDYEAGDLLSISSSTNIFTKSRVRYDANLLGAVTESASFIGGAADGTEDKVVMAVAGRIPVKVSGENGAINIGDLVAASSLEGHGMKSTATGRVLGVALEAFQAETATSTGKILVLVNPHWYYTNDVETLQGGGSGDMEMNNFTFDESLTTVIQVGTLVANNIYTLSLTVGTEEKPGGITLYDVQTKKPYCVLIENGDLIRYPGKCEDNYLVNPAAAPFAESATAAEPPATGAQTASETADNTTTTDVTTTDATTTDETATTSDTTMTDTTTTDATTTEPTAASADETATTTDTVSATEETATVSESEPTPPPEPEPIEDTSTSTTSL</sequence>
<dbReference type="Proteomes" id="UP000034224">
    <property type="component" value="Unassembled WGS sequence"/>
</dbReference>
<gene>
    <name evidence="2" type="ORF">UY55_C0009G0001</name>
</gene>
<dbReference type="PANTHER" id="PTHR14136">
    <property type="entry name" value="BTB_POZ DOMAIN-CONTAINING PROTEIN KCTD9"/>
    <property type="match status" value="1"/>
</dbReference>
<feature type="compositionally biased region" description="Low complexity" evidence="1">
    <location>
        <begin position="1180"/>
        <end position="1266"/>
    </location>
</feature>
<dbReference type="EMBL" id="LCQK01000009">
    <property type="protein sequence ID" value="KKW14456.1"/>
    <property type="molecule type" value="Genomic_DNA"/>
</dbReference>
<comment type="caution">
    <text evidence="2">The sequence shown here is derived from an EMBL/GenBank/DDBJ whole genome shotgun (WGS) entry which is preliminary data.</text>
</comment>
<evidence type="ECO:0000256" key="1">
    <source>
        <dbReference type="SAM" id="MobiDB-lite"/>
    </source>
</evidence>
<dbReference type="Gene3D" id="2.160.20.80">
    <property type="entry name" value="E3 ubiquitin-protein ligase SopA"/>
    <property type="match status" value="3"/>
</dbReference>
<dbReference type="PATRIC" id="fig|1618665.3.peg.766"/>
<feature type="non-terminal residue" evidence="2">
    <location>
        <position position="1"/>
    </location>
</feature>
<dbReference type="SUPFAM" id="SSF141571">
    <property type="entry name" value="Pentapeptide repeat-like"/>
    <property type="match status" value="1"/>
</dbReference>
<organism evidence="2 3">
    <name type="scientific">Candidatus Jorgensenbacteria bacterium GW2011_GWB1_50_10</name>
    <dbReference type="NCBI Taxonomy" id="1618665"/>
    <lineage>
        <taxon>Bacteria</taxon>
        <taxon>Candidatus Joergenseniibacteriota</taxon>
    </lineage>
</organism>
<evidence type="ECO:0000313" key="3">
    <source>
        <dbReference type="Proteomes" id="UP000034224"/>
    </source>
</evidence>
<reference evidence="2 3" key="1">
    <citation type="journal article" date="2015" name="Nature">
        <title>rRNA introns, odd ribosomes, and small enigmatic genomes across a large radiation of phyla.</title>
        <authorList>
            <person name="Brown C.T."/>
            <person name="Hug L.A."/>
            <person name="Thomas B.C."/>
            <person name="Sharon I."/>
            <person name="Castelle C.J."/>
            <person name="Singh A."/>
            <person name="Wilkins M.J."/>
            <person name="Williams K.H."/>
            <person name="Banfield J.F."/>
        </authorList>
    </citation>
    <scope>NUCLEOTIDE SEQUENCE [LARGE SCALE GENOMIC DNA]</scope>
</reference>
<dbReference type="InterPro" id="IPR051082">
    <property type="entry name" value="Pentapeptide-BTB/POZ_domain"/>
</dbReference>
<protein>
    <submittedName>
        <fullName evidence="2">Mucin-22</fullName>
    </submittedName>
</protein>
<accession>A0A0G1W6R0</accession>
<dbReference type="PANTHER" id="PTHR14136:SF17">
    <property type="entry name" value="BTB_POZ DOMAIN-CONTAINING PROTEIN KCTD9"/>
    <property type="match status" value="1"/>
</dbReference>
<feature type="region of interest" description="Disordered" evidence="1">
    <location>
        <begin position="1180"/>
        <end position="1286"/>
    </location>
</feature>
<name>A0A0G1W6R0_9BACT</name>